<dbReference type="EMBL" id="JBHULN010000024">
    <property type="protein sequence ID" value="MFD2574058.1"/>
    <property type="molecule type" value="Genomic_DNA"/>
</dbReference>
<organism evidence="1 2">
    <name type="scientific">Spirosoma soli</name>
    <dbReference type="NCBI Taxonomy" id="1770529"/>
    <lineage>
        <taxon>Bacteria</taxon>
        <taxon>Pseudomonadati</taxon>
        <taxon>Bacteroidota</taxon>
        <taxon>Cytophagia</taxon>
        <taxon>Cytophagales</taxon>
        <taxon>Cytophagaceae</taxon>
        <taxon>Spirosoma</taxon>
    </lineage>
</organism>
<sequence length="262" mass="30279">MQPILTYFYQTRQPDSSYALTNKNLGFTRSHHLVISYDRMLTESVRLKLEAYHQWLFEVPVDQTPSYFSMLTTGNDFGPVNRGNLVNGGTGRNYGLELTLEKFFSNNYYFLATILLFNSTYRGSDGVERNTPFNNHYVVNLLTGREFRVGRQGNVLSINWKLTTAGGKYVTPVNRSASATQHQQVDDYNQAFSSQKAAYFRTDLKLGFKINRRRLTHEYALDLQNFTGHQNIFMQAYNPRTNTIGTAYQQGFLPIPFYRLTF</sequence>
<comment type="caution">
    <text evidence="1">The sequence shown here is derived from an EMBL/GenBank/DDBJ whole genome shotgun (WGS) entry which is preliminary data.</text>
</comment>
<evidence type="ECO:0000313" key="2">
    <source>
        <dbReference type="Proteomes" id="UP001597469"/>
    </source>
</evidence>
<accession>A0ABW5MAN7</accession>
<dbReference type="Proteomes" id="UP001597469">
    <property type="component" value="Unassembled WGS sequence"/>
</dbReference>
<dbReference type="SUPFAM" id="SSF56935">
    <property type="entry name" value="Porins"/>
    <property type="match status" value="1"/>
</dbReference>
<protein>
    <recommendedName>
        <fullName evidence="3">TonB-dependent receptor</fullName>
    </recommendedName>
</protein>
<evidence type="ECO:0000313" key="1">
    <source>
        <dbReference type="EMBL" id="MFD2574058.1"/>
    </source>
</evidence>
<proteinExistence type="predicted"/>
<name>A0ABW5MAN7_9BACT</name>
<dbReference type="RefSeq" id="WP_381527357.1">
    <property type="nucleotide sequence ID" value="NZ_JBHULN010000024.1"/>
</dbReference>
<reference evidence="2" key="1">
    <citation type="journal article" date="2019" name="Int. J. Syst. Evol. Microbiol.">
        <title>The Global Catalogue of Microorganisms (GCM) 10K type strain sequencing project: providing services to taxonomists for standard genome sequencing and annotation.</title>
        <authorList>
            <consortium name="The Broad Institute Genomics Platform"/>
            <consortium name="The Broad Institute Genome Sequencing Center for Infectious Disease"/>
            <person name="Wu L."/>
            <person name="Ma J."/>
        </authorList>
    </citation>
    <scope>NUCLEOTIDE SEQUENCE [LARGE SCALE GENOMIC DNA]</scope>
    <source>
        <strain evidence="2">KCTC 42805</strain>
    </source>
</reference>
<evidence type="ECO:0008006" key="3">
    <source>
        <dbReference type="Google" id="ProtNLM"/>
    </source>
</evidence>
<gene>
    <name evidence="1" type="ORF">ACFSUS_25705</name>
</gene>
<keyword evidence="2" id="KW-1185">Reference proteome</keyword>